<gene>
    <name evidence="1" type="ORF">EV664_102220</name>
</gene>
<keyword evidence="2" id="KW-1185">Reference proteome</keyword>
<reference evidence="1 2" key="1">
    <citation type="submission" date="2019-03" db="EMBL/GenBank/DDBJ databases">
        <title>Genomic Encyclopedia of Type Strains, Phase IV (KMG-IV): sequencing the most valuable type-strain genomes for metagenomic binning, comparative biology and taxonomic classification.</title>
        <authorList>
            <person name="Goeker M."/>
        </authorList>
    </citation>
    <scope>NUCLEOTIDE SEQUENCE [LARGE SCALE GENOMIC DNA]</scope>
    <source>
        <strain evidence="1 2">DSM 25059</strain>
    </source>
</reference>
<organism evidence="1 2">
    <name type="scientific">Stakelama pacifica</name>
    <dbReference type="NCBI Taxonomy" id="517720"/>
    <lineage>
        <taxon>Bacteria</taxon>
        <taxon>Pseudomonadati</taxon>
        <taxon>Pseudomonadota</taxon>
        <taxon>Alphaproteobacteria</taxon>
        <taxon>Sphingomonadales</taxon>
        <taxon>Sphingomonadaceae</taxon>
        <taxon>Stakelama</taxon>
    </lineage>
</organism>
<sequence>MTMLRSFAIGAMSFALTAMLIIASATQGQGLI</sequence>
<evidence type="ECO:0000313" key="1">
    <source>
        <dbReference type="EMBL" id="TDN85514.1"/>
    </source>
</evidence>
<accession>A0A4R6FWV0</accession>
<evidence type="ECO:0000313" key="2">
    <source>
        <dbReference type="Proteomes" id="UP000295493"/>
    </source>
</evidence>
<dbReference type="EMBL" id="SNWD01000002">
    <property type="protein sequence ID" value="TDN85514.1"/>
    <property type="molecule type" value="Genomic_DNA"/>
</dbReference>
<proteinExistence type="predicted"/>
<dbReference type="Proteomes" id="UP000295493">
    <property type="component" value="Unassembled WGS sequence"/>
</dbReference>
<name>A0A4R6FWV0_9SPHN</name>
<comment type="caution">
    <text evidence="1">The sequence shown here is derived from an EMBL/GenBank/DDBJ whole genome shotgun (WGS) entry which is preliminary data.</text>
</comment>
<dbReference type="AlphaFoldDB" id="A0A4R6FWV0"/>
<protein>
    <submittedName>
        <fullName evidence="1">Uncharacterized protein</fullName>
    </submittedName>
</protein>